<dbReference type="Pfam" id="PF12680">
    <property type="entry name" value="SnoaL_2"/>
    <property type="match status" value="1"/>
</dbReference>
<sequence>MHEFAERFAEAWARPTPEGLVALLCEDVVLRQPHLPAIRGRDAARHELSRLLRCLPELHGEIDRASGDDQTVFIEWRMKPLRNARTAIPAVDRFLLRDGLGSERTVYFDQLAMLRSVLRHARLWPGFLRYRLGR</sequence>
<protein>
    <submittedName>
        <fullName evidence="2">SnoaL-like protein</fullName>
    </submittedName>
</protein>
<accession>A0A318EG40</accession>
<name>A0A318EG40_9GAMM</name>
<reference evidence="2 3" key="1">
    <citation type="submission" date="2018-04" db="EMBL/GenBank/DDBJ databases">
        <title>Genomic Encyclopedia of Type Strains, Phase IV (KMG-IV): sequencing the most valuable type-strain genomes for metagenomic binning, comparative biology and taxonomic classification.</title>
        <authorList>
            <person name="Goeker M."/>
        </authorList>
    </citation>
    <scope>NUCLEOTIDE SEQUENCE [LARGE SCALE GENOMIC DNA]</scope>
    <source>
        <strain evidence="2 3">DSM 104150</strain>
    </source>
</reference>
<dbReference type="Gene3D" id="3.10.450.50">
    <property type="match status" value="1"/>
</dbReference>
<gene>
    <name evidence="2" type="ORF">C8D93_101262</name>
</gene>
<dbReference type="OrthoDB" id="8229984at2"/>
<feature type="domain" description="SnoaL-like" evidence="1">
    <location>
        <begin position="5"/>
        <end position="100"/>
    </location>
</feature>
<evidence type="ECO:0000259" key="1">
    <source>
        <dbReference type="Pfam" id="PF12680"/>
    </source>
</evidence>
<comment type="caution">
    <text evidence="2">The sequence shown here is derived from an EMBL/GenBank/DDBJ whole genome shotgun (WGS) entry which is preliminary data.</text>
</comment>
<dbReference type="SUPFAM" id="SSF54427">
    <property type="entry name" value="NTF2-like"/>
    <property type="match status" value="1"/>
</dbReference>
<dbReference type="AlphaFoldDB" id="A0A318EG40"/>
<keyword evidence="3" id="KW-1185">Reference proteome</keyword>
<dbReference type="InterPro" id="IPR037401">
    <property type="entry name" value="SnoaL-like"/>
</dbReference>
<dbReference type="RefSeq" id="WP_110263357.1">
    <property type="nucleotide sequence ID" value="NZ_CAKZQT010000007.1"/>
</dbReference>
<evidence type="ECO:0000313" key="2">
    <source>
        <dbReference type="EMBL" id="PXV71218.1"/>
    </source>
</evidence>
<dbReference type="Proteomes" id="UP000248330">
    <property type="component" value="Unassembled WGS sequence"/>
</dbReference>
<evidence type="ECO:0000313" key="3">
    <source>
        <dbReference type="Proteomes" id="UP000248330"/>
    </source>
</evidence>
<organism evidence="2 3">
    <name type="scientific">Sinimarinibacterium flocculans</name>
    <dbReference type="NCBI Taxonomy" id="985250"/>
    <lineage>
        <taxon>Bacteria</taxon>
        <taxon>Pseudomonadati</taxon>
        <taxon>Pseudomonadota</taxon>
        <taxon>Gammaproteobacteria</taxon>
        <taxon>Nevskiales</taxon>
        <taxon>Nevskiaceae</taxon>
        <taxon>Sinimarinibacterium</taxon>
    </lineage>
</organism>
<dbReference type="InterPro" id="IPR032710">
    <property type="entry name" value="NTF2-like_dom_sf"/>
</dbReference>
<dbReference type="EMBL" id="QICN01000001">
    <property type="protein sequence ID" value="PXV71218.1"/>
    <property type="molecule type" value="Genomic_DNA"/>
</dbReference>
<proteinExistence type="predicted"/>